<evidence type="ECO:0000256" key="3">
    <source>
        <dbReference type="ARBA" id="ARBA00022989"/>
    </source>
</evidence>
<comment type="caution">
    <text evidence="7">The sequence shown here is derived from an EMBL/GenBank/DDBJ whole genome shotgun (WGS) entry which is preliminary data.</text>
</comment>
<accession>A0A8S4C4A5</accession>
<dbReference type="SUPFAM" id="SSF103481">
    <property type="entry name" value="Multidrug resistance efflux transporter EmrE"/>
    <property type="match status" value="2"/>
</dbReference>
<dbReference type="Pfam" id="PF00892">
    <property type="entry name" value="EamA"/>
    <property type="match status" value="2"/>
</dbReference>
<dbReference type="PANTHER" id="PTHR22911:SF6">
    <property type="entry name" value="SOLUTE CARRIER FAMILY 35 MEMBER G1"/>
    <property type="match status" value="1"/>
</dbReference>
<dbReference type="InterPro" id="IPR000620">
    <property type="entry name" value="EamA_dom"/>
</dbReference>
<keyword evidence="8" id="KW-1185">Reference proteome</keyword>
<dbReference type="PANTHER" id="PTHR22911">
    <property type="entry name" value="ACYL-MALONYL CONDENSING ENZYME-RELATED"/>
    <property type="match status" value="1"/>
</dbReference>
<evidence type="ECO:0000313" key="8">
    <source>
        <dbReference type="Proteomes" id="UP000837675"/>
    </source>
</evidence>
<dbReference type="Proteomes" id="UP000837675">
    <property type="component" value="Unassembled WGS sequence"/>
</dbReference>
<dbReference type="GO" id="GO:0016020">
    <property type="term" value="C:membrane"/>
    <property type="evidence" value="ECO:0007669"/>
    <property type="project" value="UniProtKB-SubCell"/>
</dbReference>
<feature type="transmembrane region" description="Helical" evidence="5">
    <location>
        <begin position="191"/>
        <end position="216"/>
    </location>
</feature>
<name>A0A8S4C4A5_9ACAR</name>
<keyword evidence="3 5" id="KW-1133">Transmembrane helix</keyword>
<keyword evidence="4 5" id="KW-0472">Membrane</keyword>
<evidence type="ECO:0000256" key="5">
    <source>
        <dbReference type="SAM" id="Phobius"/>
    </source>
</evidence>
<feature type="transmembrane region" description="Helical" evidence="5">
    <location>
        <begin position="236"/>
        <end position="255"/>
    </location>
</feature>
<evidence type="ECO:0000256" key="2">
    <source>
        <dbReference type="ARBA" id="ARBA00022692"/>
    </source>
</evidence>
<feature type="transmembrane region" description="Helical" evidence="5">
    <location>
        <begin position="125"/>
        <end position="148"/>
    </location>
</feature>
<feature type="transmembrane region" description="Helical" evidence="5">
    <location>
        <begin position="98"/>
        <end position="116"/>
    </location>
</feature>
<organism evidence="7 8">
    <name type="scientific">Hyalomma marginatum</name>
    <dbReference type="NCBI Taxonomy" id="34627"/>
    <lineage>
        <taxon>Eukaryota</taxon>
        <taxon>Metazoa</taxon>
        <taxon>Ecdysozoa</taxon>
        <taxon>Arthropoda</taxon>
        <taxon>Chelicerata</taxon>
        <taxon>Arachnida</taxon>
        <taxon>Acari</taxon>
        <taxon>Parasitiformes</taxon>
        <taxon>Ixodida</taxon>
        <taxon>Ixodoidea</taxon>
        <taxon>Ixodidae</taxon>
        <taxon>Hyalomminae</taxon>
        <taxon>Hyalomma</taxon>
    </lineage>
</organism>
<feature type="domain" description="EamA" evidence="6">
    <location>
        <begin position="8"/>
        <end position="139"/>
    </location>
</feature>
<evidence type="ECO:0000256" key="1">
    <source>
        <dbReference type="ARBA" id="ARBA00004141"/>
    </source>
</evidence>
<feature type="transmembrane region" description="Helical" evidence="5">
    <location>
        <begin position="34"/>
        <end position="56"/>
    </location>
</feature>
<gene>
    <name evidence="7" type="ORF">MHYMCMPASI_01005</name>
</gene>
<feature type="transmembrane region" description="Helical" evidence="5">
    <location>
        <begin position="289"/>
        <end position="307"/>
    </location>
</feature>
<sequence length="323" mass="36353">MKQQHSLYGISFMLVNTLALAGLDIAVKTLRQDLHAGIIVFLYKFSLLIIILPWVLKDGLKLLKTQRIMSHMLRSLFSVAGALCFYHGLYFVNMADAAALENLQYLIVTIFGIMFFSEEISVSKIVAIILAFIGALIVVNPEIISGFGTIQSTSYNKGHILILLAISFWACNTITVKLLSSTEHNKTQMFYLLLTASILSIPPAFIKWSEVTLWNINLPLIPEFIDLSTIHLKLDHLLLIGFIAACYFIHGVMYFNALKSELSVVIPFRYTKLMFSAFLGWLFFAEQHSKFSCIGYTLIIIAGLLLVRSQVQKISKKKKEMAA</sequence>
<keyword evidence="2 5" id="KW-0812">Transmembrane</keyword>
<dbReference type="AlphaFoldDB" id="A0A8S4C4A5"/>
<feature type="domain" description="EamA" evidence="6">
    <location>
        <begin position="157"/>
        <end position="307"/>
    </location>
</feature>
<evidence type="ECO:0000313" key="7">
    <source>
        <dbReference type="EMBL" id="CAG7598288.1"/>
    </source>
</evidence>
<dbReference type="InterPro" id="IPR037185">
    <property type="entry name" value="EmrE-like"/>
</dbReference>
<comment type="subcellular location">
    <subcellularLocation>
        <location evidence="1">Membrane</location>
        <topology evidence="1">Multi-pass membrane protein</topology>
    </subcellularLocation>
</comment>
<protein>
    <submittedName>
        <fullName evidence="7">DMT family transporter</fullName>
    </submittedName>
</protein>
<reference evidence="7" key="1">
    <citation type="submission" date="2021-06" db="EMBL/GenBank/DDBJ databases">
        <authorList>
            <person name="Nardi T."/>
            <person name="Nardi T."/>
        </authorList>
    </citation>
    <scope>NUCLEOTIDE SEQUENCE</scope>
</reference>
<feature type="transmembrane region" description="Helical" evidence="5">
    <location>
        <begin position="262"/>
        <end position="283"/>
    </location>
</feature>
<evidence type="ECO:0000259" key="6">
    <source>
        <dbReference type="Pfam" id="PF00892"/>
    </source>
</evidence>
<feature type="transmembrane region" description="Helical" evidence="5">
    <location>
        <begin position="7"/>
        <end position="28"/>
    </location>
</feature>
<evidence type="ECO:0000256" key="4">
    <source>
        <dbReference type="ARBA" id="ARBA00023136"/>
    </source>
</evidence>
<dbReference type="EMBL" id="CAJVAF010000333">
    <property type="protein sequence ID" value="CAG7598288.1"/>
    <property type="molecule type" value="Genomic_DNA"/>
</dbReference>
<feature type="transmembrane region" description="Helical" evidence="5">
    <location>
        <begin position="160"/>
        <end position="179"/>
    </location>
</feature>
<feature type="transmembrane region" description="Helical" evidence="5">
    <location>
        <begin position="76"/>
        <end position="92"/>
    </location>
</feature>
<proteinExistence type="predicted"/>